<protein>
    <submittedName>
        <fullName evidence="1">Uncharacterized protein</fullName>
    </submittedName>
</protein>
<proteinExistence type="predicted"/>
<dbReference type="Pfam" id="PF13424">
    <property type="entry name" value="TPR_12"/>
    <property type="match status" value="1"/>
</dbReference>
<gene>
    <name evidence="1" type="ORF">S06H3_53750</name>
</gene>
<evidence type="ECO:0000313" key="1">
    <source>
        <dbReference type="EMBL" id="GAI58217.1"/>
    </source>
</evidence>
<dbReference type="SUPFAM" id="SSF48452">
    <property type="entry name" value="TPR-like"/>
    <property type="match status" value="1"/>
</dbReference>
<dbReference type="InterPro" id="IPR011990">
    <property type="entry name" value="TPR-like_helical_dom_sf"/>
</dbReference>
<dbReference type="AlphaFoldDB" id="X1PPK8"/>
<sequence length="243" mass="28375">LLLTQQGKLSQAEELFEKTLIQAQKINNKVIYCVSLSNLANINEDSGRFEKAIKLNKMILKVDPYYVWSNYYLSMVFYKMGEIDKAKSILEKQIKEKKEIFYYIGLALVNSVLGKMKQADELLNRGLTLIKTENPDISTKIESFLKVTQFYYENKKFKDSLNFSKKIMELTNSLSKEYNIASAFLKINNFNIKSINKIDIIQETERLKEIGCIYDYAYVKKLQIESMINTDIKQDEIKNITEE</sequence>
<reference evidence="1" key="1">
    <citation type="journal article" date="2014" name="Front. Microbiol.">
        <title>High frequency of phylogenetically diverse reductive dehalogenase-homologous genes in deep subseafloor sedimentary metagenomes.</title>
        <authorList>
            <person name="Kawai M."/>
            <person name="Futagami T."/>
            <person name="Toyoda A."/>
            <person name="Takaki Y."/>
            <person name="Nishi S."/>
            <person name="Hori S."/>
            <person name="Arai W."/>
            <person name="Tsubouchi T."/>
            <person name="Morono Y."/>
            <person name="Uchiyama I."/>
            <person name="Ito T."/>
            <person name="Fujiyama A."/>
            <person name="Inagaki F."/>
            <person name="Takami H."/>
        </authorList>
    </citation>
    <scope>NUCLEOTIDE SEQUENCE</scope>
    <source>
        <strain evidence="1">Expedition CK06-06</strain>
    </source>
</reference>
<dbReference type="EMBL" id="BARV01034302">
    <property type="protein sequence ID" value="GAI58217.1"/>
    <property type="molecule type" value="Genomic_DNA"/>
</dbReference>
<feature type="non-terminal residue" evidence="1">
    <location>
        <position position="243"/>
    </location>
</feature>
<feature type="non-terminal residue" evidence="1">
    <location>
        <position position="1"/>
    </location>
</feature>
<accession>X1PPK8</accession>
<organism evidence="1">
    <name type="scientific">marine sediment metagenome</name>
    <dbReference type="NCBI Taxonomy" id="412755"/>
    <lineage>
        <taxon>unclassified sequences</taxon>
        <taxon>metagenomes</taxon>
        <taxon>ecological metagenomes</taxon>
    </lineage>
</organism>
<name>X1PPK8_9ZZZZ</name>
<comment type="caution">
    <text evidence="1">The sequence shown here is derived from an EMBL/GenBank/DDBJ whole genome shotgun (WGS) entry which is preliminary data.</text>
</comment>
<dbReference type="Gene3D" id="1.25.40.10">
    <property type="entry name" value="Tetratricopeptide repeat domain"/>
    <property type="match status" value="1"/>
</dbReference>